<protein>
    <submittedName>
        <fullName evidence="1">Uncharacterized protein</fullName>
    </submittedName>
</protein>
<dbReference type="Gramene" id="ERM98927">
    <property type="protein sequence ID" value="ERM98927"/>
    <property type="gene ID" value="AMTR_s00114p00112110"/>
</dbReference>
<proteinExistence type="predicted"/>
<dbReference type="AlphaFoldDB" id="W1NTS1"/>
<dbReference type="Proteomes" id="UP000017836">
    <property type="component" value="Unassembled WGS sequence"/>
</dbReference>
<evidence type="ECO:0000313" key="1">
    <source>
        <dbReference type="EMBL" id="ERM98927.1"/>
    </source>
</evidence>
<reference evidence="2" key="1">
    <citation type="journal article" date="2013" name="Science">
        <title>The Amborella genome and the evolution of flowering plants.</title>
        <authorList>
            <consortium name="Amborella Genome Project"/>
        </authorList>
    </citation>
    <scope>NUCLEOTIDE SEQUENCE [LARGE SCALE GENOMIC DNA]</scope>
</reference>
<accession>W1NTS1</accession>
<dbReference type="HOGENOM" id="CLU_3127014_0_0_1"/>
<organism evidence="1 2">
    <name type="scientific">Amborella trichopoda</name>
    <dbReference type="NCBI Taxonomy" id="13333"/>
    <lineage>
        <taxon>Eukaryota</taxon>
        <taxon>Viridiplantae</taxon>
        <taxon>Streptophyta</taxon>
        <taxon>Embryophyta</taxon>
        <taxon>Tracheophyta</taxon>
        <taxon>Spermatophyta</taxon>
        <taxon>Magnoliopsida</taxon>
        <taxon>Amborellales</taxon>
        <taxon>Amborellaceae</taxon>
        <taxon>Amborella</taxon>
    </lineage>
</organism>
<keyword evidence="2" id="KW-1185">Reference proteome</keyword>
<sequence length="50" mass="5756">MVIAIGTKPEKRAKHYAFGSKYCIPVFTDENMALRNYKEQGGLEIEKLHE</sequence>
<name>W1NTS1_AMBTC</name>
<evidence type="ECO:0000313" key="2">
    <source>
        <dbReference type="Proteomes" id="UP000017836"/>
    </source>
</evidence>
<dbReference type="EMBL" id="KI395136">
    <property type="protein sequence ID" value="ERM98927.1"/>
    <property type="molecule type" value="Genomic_DNA"/>
</dbReference>
<gene>
    <name evidence="1" type="ORF">AMTR_s00114p00112110</name>
</gene>